<sequence length="475" mass="52774">MNLLDRTVAFTAALRRANVPVSSAETVDAARAVGAVGWADREAVRAAFAATMCKRPLYRNAFDSLFDLYFPPRIGDGVALGDSGDMSGSGQSADGANGPAPELTPQELEALRRAMRDQLRDALLDGDDDRLRDLARRSVTAFGAAQNGPGQRSYFIYRVLRAMSPETLIADLLAAMLGEEERGGLGERIARQTISDRIKAFEDMISSEVRRRMAEERGLEAVERSAVKPLADQVDFLRASQRDLVELRRQVYPLARRLATRLTAKRRLGRTGRLDFRRTVRASLATGGVPLETKHRPHKPHKPELVVLCDVSGSVASFAHFTLMLTHALREQFSKVRAFAFIDTTDEVTRFLRGLDLGDMMARIAAEADLVWFDGHSDYGHAIDVFAEKYPDAVGPRTSLLILGDARNNYRATSAAVFRRLCGQARHSYWLNPEPRSYWGSGDSATGAYADFVDEMVECRNVEQLQHFIERLLPT</sequence>
<dbReference type="EMBL" id="FAOZ01000001">
    <property type="protein sequence ID" value="CUU53902.1"/>
    <property type="molecule type" value="Genomic_DNA"/>
</dbReference>
<evidence type="ECO:0000313" key="3">
    <source>
        <dbReference type="Proteomes" id="UP000198802"/>
    </source>
</evidence>
<dbReference type="Pfam" id="PF05762">
    <property type="entry name" value="VWA_CoxE"/>
    <property type="match status" value="1"/>
</dbReference>
<dbReference type="PANTHER" id="PTHR39338:SF5">
    <property type="entry name" value="BLR6139 PROTEIN"/>
    <property type="match status" value="1"/>
</dbReference>
<evidence type="ECO:0000256" key="1">
    <source>
        <dbReference type="SAM" id="MobiDB-lite"/>
    </source>
</evidence>
<reference evidence="3" key="1">
    <citation type="submission" date="2015-11" db="EMBL/GenBank/DDBJ databases">
        <authorList>
            <person name="Varghese N."/>
        </authorList>
    </citation>
    <scope>NUCLEOTIDE SEQUENCE [LARGE SCALE GENOMIC DNA]</scope>
    <source>
        <strain evidence="3">DSM 45899</strain>
    </source>
</reference>
<dbReference type="InterPro" id="IPR008912">
    <property type="entry name" value="Uncharacterised_CoxE"/>
</dbReference>
<feature type="region of interest" description="Disordered" evidence="1">
    <location>
        <begin position="80"/>
        <end position="103"/>
    </location>
</feature>
<evidence type="ECO:0000313" key="2">
    <source>
        <dbReference type="EMBL" id="CUU53902.1"/>
    </source>
</evidence>
<name>A0A0S4QF39_9ACTN</name>
<keyword evidence="3" id="KW-1185">Reference proteome</keyword>
<dbReference type="PANTHER" id="PTHR39338">
    <property type="entry name" value="BLL5662 PROTEIN-RELATED"/>
    <property type="match status" value="1"/>
</dbReference>
<dbReference type="RefSeq" id="WP_091270893.1">
    <property type="nucleotide sequence ID" value="NZ_FAOZ01000001.1"/>
</dbReference>
<dbReference type="PIRSF" id="PIRSF010256">
    <property type="entry name" value="CoxE_vWa"/>
    <property type="match status" value="1"/>
</dbReference>
<protein>
    <recommendedName>
        <fullName evidence="4">VWA domain containing CoxE-like protein</fullName>
    </recommendedName>
</protein>
<accession>A0A0S4QF39</accession>
<feature type="compositionally biased region" description="Low complexity" evidence="1">
    <location>
        <begin position="80"/>
        <end position="96"/>
    </location>
</feature>
<organism evidence="2 3">
    <name type="scientific">Parafrankia irregularis</name>
    <dbReference type="NCBI Taxonomy" id="795642"/>
    <lineage>
        <taxon>Bacteria</taxon>
        <taxon>Bacillati</taxon>
        <taxon>Actinomycetota</taxon>
        <taxon>Actinomycetes</taxon>
        <taxon>Frankiales</taxon>
        <taxon>Frankiaceae</taxon>
        <taxon>Parafrankia</taxon>
    </lineage>
</organism>
<dbReference type="Proteomes" id="UP000198802">
    <property type="component" value="Unassembled WGS sequence"/>
</dbReference>
<gene>
    <name evidence="2" type="ORF">Ga0074812_101401</name>
</gene>
<proteinExistence type="predicted"/>
<evidence type="ECO:0008006" key="4">
    <source>
        <dbReference type="Google" id="ProtNLM"/>
    </source>
</evidence>
<dbReference type="AlphaFoldDB" id="A0A0S4QF39"/>
<dbReference type="InterPro" id="IPR011195">
    <property type="entry name" value="UCP010256"/>
</dbReference>